<dbReference type="KEGG" id="salf:SMD44_02693"/>
<dbReference type="GO" id="GO:0003677">
    <property type="term" value="F:DNA binding"/>
    <property type="evidence" value="ECO:0007669"/>
    <property type="project" value="UniProtKB-KW"/>
</dbReference>
<keyword evidence="2" id="KW-1185">Reference proteome</keyword>
<sequence>MGADIGGGADAGAGLGPWAGAELCAGTGLGAGADLCTDVSLSAGADPCTDVSLGASADLRVGVGVRDRHGGRRGWRGLRGRPSLGALRAVTRRLVGLDSTGGGATAVPLARAVVRAVPEATADPAALAGAESDRLAVLAELCEVIGWILFDAGHHGAAHRMNARALALAELCGDRWTARLTLLNDSMLLTHTGHPRAALAAAARARGPRPLPPRVAALILIREAHATAMLGARREPVDLMARADSLFLDGGSRHDPAWAWWLDERELTGHRGWVAARLRDFDRAVPLLRRAATAPGDPSYRHLFSAHLLAALTGAGAWSDAERLVVDLAPRAADLGSARTTDSLRGTARRLLHGPGRVPSSVRDAAVFLLESLAPPPSRRP</sequence>
<proteinExistence type="predicted"/>
<dbReference type="eggNOG" id="COG1396">
    <property type="taxonomic scope" value="Bacteria"/>
</dbReference>
<keyword evidence="1" id="KW-0238">DNA-binding</keyword>
<reference evidence="1 2" key="1">
    <citation type="submission" date="2017-05" db="EMBL/GenBank/DDBJ databases">
        <title>Streptomyces alboflavus Genome sequencing and assembly.</title>
        <authorList>
            <person name="Wang Y."/>
            <person name="Du B."/>
            <person name="Ding Y."/>
            <person name="Liu H."/>
            <person name="Hou Q."/>
            <person name="Liu K."/>
            <person name="Wang C."/>
            <person name="Yao L."/>
        </authorList>
    </citation>
    <scope>NUCLEOTIDE SEQUENCE [LARGE SCALE GENOMIC DNA]</scope>
    <source>
        <strain evidence="1 2">MDJK44</strain>
    </source>
</reference>
<dbReference type="STRING" id="67267.GCA_000716675_04967"/>
<accession>A0A1Z1WA61</accession>
<name>A0A1Z1WA61_9ACTN</name>
<dbReference type="AlphaFoldDB" id="A0A1Z1WA61"/>
<gene>
    <name evidence="1" type="ORF">SMD44_02693</name>
</gene>
<dbReference type="EMBL" id="CP021748">
    <property type="protein sequence ID" value="ARX83278.1"/>
    <property type="molecule type" value="Genomic_DNA"/>
</dbReference>
<evidence type="ECO:0000313" key="1">
    <source>
        <dbReference type="EMBL" id="ARX83278.1"/>
    </source>
</evidence>
<dbReference type="RefSeq" id="WP_261341825.1">
    <property type="nucleotide sequence ID" value="NZ_CP021748.1"/>
</dbReference>
<protein>
    <submittedName>
        <fullName evidence="1">DNA-binding protein</fullName>
    </submittedName>
</protein>
<organism evidence="1 2">
    <name type="scientific">Streptomyces alboflavus</name>
    <dbReference type="NCBI Taxonomy" id="67267"/>
    <lineage>
        <taxon>Bacteria</taxon>
        <taxon>Bacillati</taxon>
        <taxon>Actinomycetota</taxon>
        <taxon>Actinomycetes</taxon>
        <taxon>Kitasatosporales</taxon>
        <taxon>Streptomycetaceae</taxon>
        <taxon>Streptomyces</taxon>
    </lineage>
</organism>
<dbReference type="Proteomes" id="UP000195880">
    <property type="component" value="Chromosome"/>
</dbReference>
<evidence type="ECO:0000313" key="2">
    <source>
        <dbReference type="Proteomes" id="UP000195880"/>
    </source>
</evidence>